<evidence type="ECO:0000313" key="2">
    <source>
        <dbReference type="EMBL" id="GHJ85863.1"/>
    </source>
</evidence>
<dbReference type="AlphaFoldDB" id="A0A8H3TS21"/>
<dbReference type="CDD" id="cd22209">
    <property type="entry name" value="EMC10"/>
    <property type="match status" value="1"/>
</dbReference>
<protein>
    <recommendedName>
        <fullName evidence="4">ER membrane protein complex subunit 10</fullName>
    </recommendedName>
</protein>
<sequence>MRLPHLLALAASALAAASASHHTSYTIHRRLLDPSHPAPFTPYGTVETDIDVASYALALQANTGAVVPPRGKFVPAGYSEAAEEGEVDVFRSWVQVAVEIPGRDEEEWPKSAVKACQLIDATRETITLHLSTHTAPSSSGELETHPALQPYAVTYRLQSNSSQSACVGLSDDFKVPLNWNGEASREIEVVLKTKDVLSSPMPLTASIPNAQSSTPDNKPPVEKSFFQKYWVYIVGAGMAIALMGTQEPPQGQQAGASK</sequence>
<gene>
    <name evidence="2" type="ORF">NliqN6_2265</name>
</gene>
<keyword evidence="1" id="KW-0732">Signal</keyword>
<evidence type="ECO:0000313" key="3">
    <source>
        <dbReference type="Proteomes" id="UP000620104"/>
    </source>
</evidence>
<reference evidence="2" key="1">
    <citation type="submission" date="2020-07" db="EMBL/GenBank/DDBJ databases">
        <title>Draft Genome Sequence of a Deep-Sea Yeast, Naganishia (Cryptococcus) liquefaciens strain N6.</title>
        <authorList>
            <person name="Han Y.W."/>
            <person name="Kajitani R."/>
            <person name="Morimoto H."/>
            <person name="Parhat M."/>
            <person name="Tsubouchi H."/>
            <person name="Bakenova O."/>
            <person name="Ogata M."/>
            <person name="Argunhan B."/>
            <person name="Aoki R."/>
            <person name="Kajiwara S."/>
            <person name="Itoh T."/>
            <person name="Iwasaki H."/>
        </authorList>
    </citation>
    <scope>NUCLEOTIDE SEQUENCE</scope>
    <source>
        <strain evidence="2">N6</strain>
    </source>
</reference>
<proteinExistence type="predicted"/>
<feature type="chain" id="PRO_5034392827" description="ER membrane protein complex subunit 10" evidence="1">
    <location>
        <begin position="20"/>
        <end position="258"/>
    </location>
</feature>
<dbReference type="EMBL" id="BLZA01000016">
    <property type="protein sequence ID" value="GHJ85863.1"/>
    <property type="molecule type" value="Genomic_DNA"/>
</dbReference>
<name>A0A8H3TS21_9TREE</name>
<feature type="signal peptide" evidence="1">
    <location>
        <begin position="1"/>
        <end position="19"/>
    </location>
</feature>
<evidence type="ECO:0008006" key="4">
    <source>
        <dbReference type="Google" id="ProtNLM"/>
    </source>
</evidence>
<evidence type="ECO:0000256" key="1">
    <source>
        <dbReference type="SAM" id="SignalP"/>
    </source>
</evidence>
<dbReference type="Proteomes" id="UP000620104">
    <property type="component" value="Unassembled WGS sequence"/>
</dbReference>
<comment type="caution">
    <text evidence="2">The sequence shown here is derived from an EMBL/GenBank/DDBJ whole genome shotgun (WGS) entry which is preliminary data.</text>
</comment>
<accession>A0A8H3TS21</accession>
<keyword evidence="3" id="KW-1185">Reference proteome</keyword>
<dbReference type="OrthoDB" id="1894652at2759"/>
<organism evidence="2 3">
    <name type="scientific">Naganishia liquefaciens</name>
    <dbReference type="NCBI Taxonomy" id="104408"/>
    <lineage>
        <taxon>Eukaryota</taxon>
        <taxon>Fungi</taxon>
        <taxon>Dikarya</taxon>
        <taxon>Basidiomycota</taxon>
        <taxon>Agaricomycotina</taxon>
        <taxon>Tremellomycetes</taxon>
        <taxon>Filobasidiales</taxon>
        <taxon>Filobasidiaceae</taxon>
        <taxon>Naganishia</taxon>
    </lineage>
</organism>